<feature type="transmembrane region" description="Helical" evidence="1">
    <location>
        <begin position="20"/>
        <end position="39"/>
    </location>
</feature>
<dbReference type="EMBL" id="JAPQKI010000004">
    <property type="protein sequence ID" value="KAJ5103234.1"/>
    <property type="molecule type" value="Genomic_DNA"/>
</dbReference>
<dbReference type="InterPro" id="IPR056119">
    <property type="entry name" value="DUF7702"/>
</dbReference>
<name>A0A9W9FN63_9EURO</name>
<feature type="transmembrane region" description="Helical" evidence="1">
    <location>
        <begin position="236"/>
        <end position="257"/>
    </location>
</feature>
<evidence type="ECO:0000313" key="4">
    <source>
        <dbReference type="Proteomes" id="UP001149074"/>
    </source>
</evidence>
<accession>A0A9W9FN63</accession>
<protein>
    <recommendedName>
        <fullName evidence="2">DUF7702 domain-containing protein</fullName>
    </recommendedName>
</protein>
<proteinExistence type="predicted"/>
<reference evidence="3" key="1">
    <citation type="submission" date="2022-11" db="EMBL/GenBank/DDBJ databases">
        <authorList>
            <person name="Petersen C."/>
        </authorList>
    </citation>
    <scope>NUCLEOTIDE SEQUENCE</scope>
    <source>
        <strain evidence="3">IBT 30761</strain>
    </source>
</reference>
<dbReference type="Proteomes" id="UP001149074">
    <property type="component" value="Unassembled WGS sequence"/>
</dbReference>
<feature type="domain" description="DUF7702" evidence="2">
    <location>
        <begin position="63"/>
        <end position="256"/>
    </location>
</feature>
<keyword evidence="1" id="KW-0472">Membrane</keyword>
<dbReference type="AlphaFoldDB" id="A0A9W9FN63"/>
<evidence type="ECO:0000259" key="2">
    <source>
        <dbReference type="Pfam" id="PF24800"/>
    </source>
</evidence>
<comment type="caution">
    <text evidence="3">The sequence shown here is derived from an EMBL/GenBank/DDBJ whole genome shotgun (WGS) entry which is preliminary data.</text>
</comment>
<dbReference type="GeneID" id="81355236"/>
<dbReference type="OrthoDB" id="2560628at2759"/>
<sequence length="284" mass="31468">MSNHLFTRSADVSISTGRRNFAIADLILFSIIHLIQMPIRYKQEWKYWHHRKKRHPGRCFTYSWFSMIGLLSQLRIASSAMVISTNHTNKSMLIAESCLQSVGLSPLLFEVSLVLLRSGQAGEYGRGNSKWTLPIRIALHGFRFPVFISIVLAVVGGIIDIHPCGEAGSAVLVVTFVFVCGLVGWLAVRSRSTLPVAGHRGILLTAMTLPFLLVRIIYFLLQEYGPSMFSPASGSIRILVGMGLLMEIIVISLLLVARGVIEPILGSTENKRHILSDNAGWARN</sequence>
<organism evidence="3 4">
    <name type="scientific">Penicillium argentinense</name>
    <dbReference type="NCBI Taxonomy" id="1131581"/>
    <lineage>
        <taxon>Eukaryota</taxon>
        <taxon>Fungi</taxon>
        <taxon>Dikarya</taxon>
        <taxon>Ascomycota</taxon>
        <taxon>Pezizomycotina</taxon>
        <taxon>Eurotiomycetes</taxon>
        <taxon>Eurotiomycetidae</taxon>
        <taxon>Eurotiales</taxon>
        <taxon>Aspergillaceae</taxon>
        <taxon>Penicillium</taxon>
    </lineage>
</organism>
<dbReference type="PANTHER" id="PTHR42109:SF2">
    <property type="entry name" value="INTEGRAL MEMBRANE PROTEIN"/>
    <property type="match status" value="1"/>
</dbReference>
<dbReference type="PANTHER" id="PTHR42109">
    <property type="entry name" value="UNPLACED GENOMIC SCAFFOLD UM_SCAF_CONTIG_1.265, WHOLE GENOME SHOTGUN SEQUENCE"/>
    <property type="match status" value="1"/>
</dbReference>
<keyword evidence="1" id="KW-0812">Transmembrane</keyword>
<evidence type="ECO:0000313" key="3">
    <source>
        <dbReference type="EMBL" id="KAJ5103234.1"/>
    </source>
</evidence>
<feature type="transmembrane region" description="Helical" evidence="1">
    <location>
        <begin position="60"/>
        <end position="81"/>
    </location>
</feature>
<feature type="transmembrane region" description="Helical" evidence="1">
    <location>
        <begin position="200"/>
        <end position="221"/>
    </location>
</feature>
<feature type="transmembrane region" description="Helical" evidence="1">
    <location>
        <begin position="167"/>
        <end position="188"/>
    </location>
</feature>
<keyword evidence="4" id="KW-1185">Reference proteome</keyword>
<dbReference type="Pfam" id="PF24800">
    <property type="entry name" value="DUF7702"/>
    <property type="match status" value="1"/>
</dbReference>
<feature type="transmembrane region" description="Helical" evidence="1">
    <location>
        <begin position="137"/>
        <end position="161"/>
    </location>
</feature>
<dbReference type="RefSeq" id="XP_056476614.1">
    <property type="nucleotide sequence ID" value="XM_056616257.1"/>
</dbReference>
<keyword evidence="1" id="KW-1133">Transmembrane helix</keyword>
<reference evidence="3" key="2">
    <citation type="journal article" date="2023" name="IMA Fungus">
        <title>Comparative genomic study of the Penicillium genus elucidates a diverse pangenome and 15 lateral gene transfer events.</title>
        <authorList>
            <person name="Petersen C."/>
            <person name="Sorensen T."/>
            <person name="Nielsen M.R."/>
            <person name="Sondergaard T.E."/>
            <person name="Sorensen J.L."/>
            <person name="Fitzpatrick D.A."/>
            <person name="Frisvad J.C."/>
            <person name="Nielsen K.L."/>
        </authorList>
    </citation>
    <scope>NUCLEOTIDE SEQUENCE</scope>
    <source>
        <strain evidence="3">IBT 30761</strain>
    </source>
</reference>
<evidence type="ECO:0000256" key="1">
    <source>
        <dbReference type="SAM" id="Phobius"/>
    </source>
</evidence>
<gene>
    <name evidence="3" type="ORF">N7532_003763</name>
</gene>